<dbReference type="InterPro" id="IPR000086">
    <property type="entry name" value="NUDIX_hydrolase_dom"/>
</dbReference>
<dbReference type="OrthoDB" id="276276at2759"/>
<dbReference type="STRING" id="5364.A0A5C3N218"/>
<dbReference type="EMBL" id="ML213511">
    <property type="protein sequence ID" value="TFK51490.1"/>
    <property type="molecule type" value="Genomic_DNA"/>
</dbReference>
<dbReference type="Proteomes" id="UP000305948">
    <property type="component" value="Unassembled WGS sequence"/>
</dbReference>
<accession>A0A5C3N218</accession>
<dbReference type="PANTHER" id="PTHR43736:SF1">
    <property type="entry name" value="DIHYDRONEOPTERIN TRIPHOSPHATE DIPHOSPHATASE"/>
    <property type="match status" value="1"/>
</dbReference>
<evidence type="ECO:0000259" key="1">
    <source>
        <dbReference type="PROSITE" id="PS51462"/>
    </source>
</evidence>
<protein>
    <recommendedName>
        <fullName evidence="1">Nudix hydrolase domain-containing protein</fullName>
    </recommendedName>
</protein>
<dbReference type="PANTHER" id="PTHR43736">
    <property type="entry name" value="ADP-RIBOSE PYROPHOSPHATASE"/>
    <property type="match status" value="1"/>
</dbReference>
<name>A0A5C3N218_9AGAM</name>
<proteinExistence type="predicted"/>
<sequence length="205" mass="22822">MDRPGVRVSPEVQNRLIPAKSFLASPEGHGYHRLVVGVAIFHPRPGDDQPKLLIVKRSAQERFLPNVWEIPGGHVDPDDGTIIDAVVREAQEETALTVSEVMGEFEHFVYTVPAEGDGGAEERTTIQLNFAVEVQDATVVLSDRKHQDHAWVSADDLGGYALTEGMEKVVRDAFQWAEQRRSGLEDIGIEGTDKVQYVQIQRAIW</sequence>
<dbReference type="Pfam" id="PF00293">
    <property type="entry name" value="NUDIX"/>
    <property type="match status" value="1"/>
</dbReference>
<organism evidence="2 3">
    <name type="scientific">Heliocybe sulcata</name>
    <dbReference type="NCBI Taxonomy" id="5364"/>
    <lineage>
        <taxon>Eukaryota</taxon>
        <taxon>Fungi</taxon>
        <taxon>Dikarya</taxon>
        <taxon>Basidiomycota</taxon>
        <taxon>Agaricomycotina</taxon>
        <taxon>Agaricomycetes</taxon>
        <taxon>Gloeophyllales</taxon>
        <taxon>Gloeophyllaceae</taxon>
        <taxon>Heliocybe</taxon>
    </lineage>
</organism>
<dbReference type="InterPro" id="IPR015797">
    <property type="entry name" value="NUDIX_hydrolase-like_dom_sf"/>
</dbReference>
<evidence type="ECO:0000313" key="2">
    <source>
        <dbReference type="EMBL" id="TFK51490.1"/>
    </source>
</evidence>
<reference evidence="2 3" key="1">
    <citation type="journal article" date="2019" name="Nat. Ecol. Evol.">
        <title>Megaphylogeny resolves global patterns of mushroom evolution.</title>
        <authorList>
            <person name="Varga T."/>
            <person name="Krizsan K."/>
            <person name="Foldi C."/>
            <person name="Dima B."/>
            <person name="Sanchez-Garcia M."/>
            <person name="Sanchez-Ramirez S."/>
            <person name="Szollosi G.J."/>
            <person name="Szarkandi J.G."/>
            <person name="Papp V."/>
            <person name="Albert L."/>
            <person name="Andreopoulos W."/>
            <person name="Angelini C."/>
            <person name="Antonin V."/>
            <person name="Barry K.W."/>
            <person name="Bougher N.L."/>
            <person name="Buchanan P."/>
            <person name="Buyck B."/>
            <person name="Bense V."/>
            <person name="Catcheside P."/>
            <person name="Chovatia M."/>
            <person name="Cooper J."/>
            <person name="Damon W."/>
            <person name="Desjardin D."/>
            <person name="Finy P."/>
            <person name="Geml J."/>
            <person name="Haridas S."/>
            <person name="Hughes K."/>
            <person name="Justo A."/>
            <person name="Karasinski D."/>
            <person name="Kautmanova I."/>
            <person name="Kiss B."/>
            <person name="Kocsube S."/>
            <person name="Kotiranta H."/>
            <person name="LaButti K.M."/>
            <person name="Lechner B.E."/>
            <person name="Liimatainen K."/>
            <person name="Lipzen A."/>
            <person name="Lukacs Z."/>
            <person name="Mihaltcheva S."/>
            <person name="Morgado L.N."/>
            <person name="Niskanen T."/>
            <person name="Noordeloos M.E."/>
            <person name="Ohm R.A."/>
            <person name="Ortiz-Santana B."/>
            <person name="Ovrebo C."/>
            <person name="Racz N."/>
            <person name="Riley R."/>
            <person name="Savchenko A."/>
            <person name="Shiryaev A."/>
            <person name="Soop K."/>
            <person name="Spirin V."/>
            <person name="Szebenyi C."/>
            <person name="Tomsovsky M."/>
            <person name="Tulloss R.E."/>
            <person name="Uehling J."/>
            <person name="Grigoriev I.V."/>
            <person name="Vagvolgyi C."/>
            <person name="Papp T."/>
            <person name="Martin F.M."/>
            <person name="Miettinen O."/>
            <person name="Hibbett D.S."/>
            <person name="Nagy L.G."/>
        </authorList>
    </citation>
    <scope>NUCLEOTIDE SEQUENCE [LARGE SCALE GENOMIC DNA]</scope>
    <source>
        <strain evidence="2 3">OMC1185</strain>
    </source>
</reference>
<feature type="domain" description="Nudix hydrolase" evidence="1">
    <location>
        <begin position="31"/>
        <end position="175"/>
    </location>
</feature>
<keyword evidence="3" id="KW-1185">Reference proteome</keyword>
<evidence type="ECO:0000313" key="3">
    <source>
        <dbReference type="Proteomes" id="UP000305948"/>
    </source>
</evidence>
<dbReference type="SUPFAM" id="SSF55811">
    <property type="entry name" value="Nudix"/>
    <property type="match status" value="1"/>
</dbReference>
<gene>
    <name evidence="2" type="ORF">OE88DRAFT_1659528</name>
</gene>
<dbReference type="AlphaFoldDB" id="A0A5C3N218"/>
<dbReference type="PROSITE" id="PS51462">
    <property type="entry name" value="NUDIX"/>
    <property type="match status" value="1"/>
</dbReference>
<dbReference type="Gene3D" id="3.90.79.10">
    <property type="entry name" value="Nucleoside Triphosphate Pyrophosphohydrolase"/>
    <property type="match status" value="1"/>
</dbReference>